<dbReference type="AlphaFoldDB" id="A0A916YTX2"/>
<keyword evidence="4" id="KW-1185">Reference proteome</keyword>
<dbReference type="GO" id="GO:0060003">
    <property type="term" value="P:copper ion export"/>
    <property type="evidence" value="ECO:0007669"/>
    <property type="project" value="TreeGrafter"/>
</dbReference>
<reference evidence="3" key="1">
    <citation type="journal article" date="2014" name="Int. J. Syst. Evol. Microbiol.">
        <title>Complete genome sequence of Corynebacterium casei LMG S-19264T (=DSM 44701T), isolated from a smear-ripened cheese.</title>
        <authorList>
            <consortium name="US DOE Joint Genome Institute (JGI-PGF)"/>
            <person name="Walter F."/>
            <person name="Albersmeier A."/>
            <person name="Kalinowski J."/>
            <person name="Ruckert C."/>
        </authorList>
    </citation>
    <scope>NUCLEOTIDE SEQUENCE</scope>
    <source>
        <strain evidence="3">CGMCC 1.15958</strain>
    </source>
</reference>
<evidence type="ECO:0000256" key="2">
    <source>
        <dbReference type="ARBA" id="ARBA00022448"/>
    </source>
</evidence>
<organism evidence="3 4">
    <name type="scientific">Emticicia aquatilis</name>
    <dbReference type="NCBI Taxonomy" id="1537369"/>
    <lineage>
        <taxon>Bacteria</taxon>
        <taxon>Pseudomonadati</taxon>
        <taxon>Bacteroidota</taxon>
        <taxon>Cytophagia</taxon>
        <taxon>Cytophagales</taxon>
        <taxon>Leadbetterellaceae</taxon>
        <taxon>Emticicia</taxon>
    </lineage>
</organism>
<name>A0A916YTX2_9BACT</name>
<dbReference type="GO" id="GO:0022857">
    <property type="term" value="F:transmembrane transporter activity"/>
    <property type="evidence" value="ECO:0007669"/>
    <property type="project" value="InterPro"/>
</dbReference>
<dbReference type="SUPFAM" id="SSF111369">
    <property type="entry name" value="HlyD-like secretion proteins"/>
    <property type="match status" value="1"/>
</dbReference>
<evidence type="ECO:0000313" key="4">
    <source>
        <dbReference type="Proteomes" id="UP000609064"/>
    </source>
</evidence>
<keyword evidence="2" id="KW-0813">Transport</keyword>
<dbReference type="GO" id="GO:0030313">
    <property type="term" value="C:cell envelope"/>
    <property type="evidence" value="ECO:0007669"/>
    <property type="project" value="TreeGrafter"/>
</dbReference>
<dbReference type="NCBIfam" id="TIGR01730">
    <property type="entry name" value="RND_mfp"/>
    <property type="match status" value="1"/>
</dbReference>
<gene>
    <name evidence="3" type="ORF">GCM10011514_26270</name>
</gene>
<dbReference type="GO" id="GO:0015679">
    <property type="term" value="P:plasma membrane copper ion transport"/>
    <property type="evidence" value="ECO:0007669"/>
    <property type="project" value="TreeGrafter"/>
</dbReference>
<dbReference type="GO" id="GO:0016020">
    <property type="term" value="C:membrane"/>
    <property type="evidence" value="ECO:0007669"/>
    <property type="project" value="InterPro"/>
</dbReference>
<protein>
    <submittedName>
        <fullName evidence="3">Hemolysin D</fullName>
    </submittedName>
</protein>
<dbReference type="Gene3D" id="2.40.30.170">
    <property type="match status" value="1"/>
</dbReference>
<proteinExistence type="inferred from homology"/>
<evidence type="ECO:0000256" key="1">
    <source>
        <dbReference type="ARBA" id="ARBA00009477"/>
    </source>
</evidence>
<evidence type="ECO:0000313" key="3">
    <source>
        <dbReference type="EMBL" id="GGD61035.1"/>
    </source>
</evidence>
<reference evidence="3" key="2">
    <citation type="submission" date="2020-09" db="EMBL/GenBank/DDBJ databases">
        <authorList>
            <person name="Sun Q."/>
            <person name="Zhou Y."/>
        </authorList>
    </citation>
    <scope>NUCLEOTIDE SEQUENCE</scope>
    <source>
        <strain evidence="3">CGMCC 1.15958</strain>
    </source>
</reference>
<accession>A0A916YTX2</accession>
<comment type="similarity">
    <text evidence="1">Belongs to the membrane fusion protein (MFP) (TC 8.A.1) family.</text>
</comment>
<dbReference type="Gene3D" id="1.10.287.470">
    <property type="entry name" value="Helix hairpin bin"/>
    <property type="match status" value="1"/>
</dbReference>
<dbReference type="PANTHER" id="PTHR30097:SF4">
    <property type="entry name" value="SLR6042 PROTEIN"/>
    <property type="match status" value="1"/>
</dbReference>
<sequence>MKNLVKINKNLIVLAAVLLTACGKKDNTEETASDSTAIESPIANLTAKQIQNIGIVTAPMEQKTFSTILKVSGKIDVPPQNLISVSVPMGGYLKSTHLIPGMFVRKGESIAVIEDQQYIQLQQDFLTTQSKISFLENEFQRQKELNQSKATSDKVFQQAEMELKTQRILVKSLAEKLKLAGISPDKLTENNISKSINIYSPINGYVSKVNVNIGKYIAPTEVMFELVNTSDIHLALKIFEKDLDKLSIGQKVTAHTNTYPDKKYPCEILLIGKSLSEERNTDVHCHFEAYDKALIPGTYMNAEIAINNAKAYVLPEDAIVRFENKHYVFVKKSETQFEMVEVQIGNTEKGLTEIIKTENLNNQTFVVKGAYSLLMSLKNKSEE</sequence>
<dbReference type="InterPro" id="IPR006143">
    <property type="entry name" value="RND_pump_MFP"/>
</dbReference>
<dbReference type="Proteomes" id="UP000609064">
    <property type="component" value="Unassembled WGS sequence"/>
</dbReference>
<dbReference type="RefSeq" id="WP_188766562.1">
    <property type="nucleotide sequence ID" value="NZ_BMKK01000005.1"/>
</dbReference>
<dbReference type="PROSITE" id="PS51257">
    <property type="entry name" value="PROKAR_LIPOPROTEIN"/>
    <property type="match status" value="1"/>
</dbReference>
<dbReference type="InterPro" id="IPR051909">
    <property type="entry name" value="MFP_Cation_Efflux"/>
</dbReference>
<dbReference type="PANTHER" id="PTHR30097">
    <property type="entry name" value="CATION EFFLUX SYSTEM PROTEIN CUSB"/>
    <property type="match status" value="1"/>
</dbReference>
<dbReference type="Gene3D" id="2.40.420.20">
    <property type="match status" value="1"/>
</dbReference>
<dbReference type="EMBL" id="BMKK01000005">
    <property type="protein sequence ID" value="GGD61035.1"/>
    <property type="molecule type" value="Genomic_DNA"/>
</dbReference>
<comment type="caution">
    <text evidence="3">The sequence shown here is derived from an EMBL/GenBank/DDBJ whole genome shotgun (WGS) entry which is preliminary data.</text>
</comment>
<dbReference type="Gene3D" id="2.40.50.100">
    <property type="match status" value="1"/>
</dbReference>